<name>A0A1A8VYD6_PLAOA</name>
<dbReference type="Proteomes" id="UP000078560">
    <property type="component" value="Unassembled WGS sequence"/>
</dbReference>
<protein>
    <submittedName>
        <fullName evidence="1">Uncharacterized protein</fullName>
    </submittedName>
</protein>
<dbReference type="EMBL" id="FLQV01000542">
    <property type="protein sequence ID" value="SBS95347.1"/>
    <property type="molecule type" value="Genomic_DNA"/>
</dbReference>
<evidence type="ECO:0000313" key="3">
    <source>
        <dbReference type="Proteomes" id="UP000078546"/>
    </source>
</evidence>
<evidence type="ECO:0000313" key="4">
    <source>
        <dbReference type="Proteomes" id="UP000078560"/>
    </source>
</evidence>
<evidence type="ECO:0000313" key="2">
    <source>
        <dbReference type="EMBL" id="SBS95347.1"/>
    </source>
</evidence>
<proteinExistence type="predicted"/>
<evidence type="ECO:0000313" key="1">
    <source>
        <dbReference type="EMBL" id="SBS85517.1"/>
    </source>
</evidence>
<accession>A0A1A8VYD6</accession>
<dbReference type="Proteomes" id="UP000078546">
    <property type="component" value="Unassembled WGS sequence"/>
</dbReference>
<dbReference type="AlphaFoldDB" id="A0A1A8VYD6"/>
<dbReference type="VEuPathDB" id="PlasmoDB:PocGH01_11048500"/>
<sequence>MEAVHVSENVSMIKDGNRIKKIKNVSENDMIYKHRIMKYPYFKMKKIGRYCKVSKSNNLVLNRDIEIVYDYRYCPVFIKLKDMISLNLGGVTIRERCTDDMTFQVYDCLQNITLIKRKNEDLLAEDLFREMVKGMQQSD</sequence>
<reference evidence="3 4" key="2">
    <citation type="submission" date="2016-05" db="EMBL/GenBank/DDBJ databases">
        <authorList>
            <person name="Naeem Raeece"/>
        </authorList>
    </citation>
    <scope>NUCLEOTIDE SEQUENCE [LARGE SCALE GENOMIC DNA]</scope>
</reference>
<organism evidence="1 4">
    <name type="scientific">Plasmodium ovale curtisi</name>
    <dbReference type="NCBI Taxonomy" id="864141"/>
    <lineage>
        <taxon>Eukaryota</taxon>
        <taxon>Sar</taxon>
        <taxon>Alveolata</taxon>
        <taxon>Apicomplexa</taxon>
        <taxon>Aconoidasida</taxon>
        <taxon>Haemosporida</taxon>
        <taxon>Plasmodiidae</taxon>
        <taxon>Plasmodium</taxon>
        <taxon>Plasmodium (Plasmodium)</taxon>
    </lineage>
</organism>
<dbReference type="EMBL" id="FLQU01000427">
    <property type="protein sequence ID" value="SBS85517.1"/>
    <property type="molecule type" value="Genomic_DNA"/>
</dbReference>
<gene>
    <name evidence="2" type="ORF">POVCU1_029480</name>
    <name evidence="1" type="ORF">POVCU2_0031900</name>
</gene>
<reference evidence="1" key="1">
    <citation type="submission" date="2016-05" db="EMBL/GenBank/DDBJ databases">
        <authorList>
            <person name="Lavstsen T."/>
            <person name="Jespersen J.S."/>
        </authorList>
    </citation>
    <scope>NUCLEOTIDE SEQUENCE [LARGE SCALE GENOMIC DNA]</scope>
</reference>